<keyword evidence="12" id="KW-1185">Reference proteome</keyword>
<dbReference type="InterPro" id="IPR000433">
    <property type="entry name" value="Znf_ZZ"/>
</dbReference>
<dbReference type="Proteomes" id="UP000596276">
    <property type="component" value="Chromosome 2"/>
</dbReference>
<keyword evidence="2" id="KW-0479">Metal-binding</keyword>
<dbReference type="InterPro" id="IPR018866">
    <property type="entry name" value="Znf-4CXXC_R1"/>
</dbReference>
<keyword evidence="5" id="KW-0805">Transcription regulation</keyword>
<dbReference type="SMART" id="SM00558">
    <property type="entry name" value="JmjC"/>
    <property type="match status" value="1"/>
</dbReference>
<feature type="domain" description="JmjC" evidence="10">
    <location>
        <begin position="157"/>
        <end position="324"/>
    </location>
</feature>
<dbReference type="Pfam" id="PF00569">
    <property type="entry name" value="ZZ"/>
    <property type="match status" value="1"/>
</dbReference>
<dbReference type="SUPFAM" id="SSF57850">
    <property type="entry name" value="RING/U-box"/>
    <property type="match status" value="1"/>
</dbReference>
<evidence type="ECO:0000256" key="2">
    <source>
        <dbReference type="ARBA" id="ARBA00022723"/>
    </source>
</evidence>
<comment type="subcellular location">
    <subcellularLocation>
        <location evidence="1">Nucleus</location>
    </subcellularLocation>
</comment>
<dbReference type="InterPro" id="IPR003347">
    <property type="entry name" value="JmjC_dom"/>
</dbReference>
<sequence>MLVCSSTLTWHQSIYPEICFHCFTLHRKSCGFSIRHKMEFSQSNIPSAQDLLSSGELFVPFSEFPVQTIYETPGWFEKKLQEGKPFVIRGLNQIDCWDASTLNNGCLVTSSSSGAIPVRNCQTGRDVRMRLRDLIPTDHSRAGHVRESLYAKDLQCPAEWIRALKAVLPSYLIQLGSFDLFRVLPKEITPEVLMAYVGTKLSLSGFHRCFSGTVALNLMIESEGSRYGSLCFGTDQTSQEKYDMFMEGLGKSSHTDWANISIAQMKTANFPIYVTHQEPGDLVIFPSATAHQIWNVSSMVTKVVWNIMHASSIPSFFNYIQPVYQKQCYADTGRVPLIPIHALRDSSHNPEETKLLVDILQQLVDDEDTGSDSSVPIKLVDTQGAVVECNFCGLTIWNRHLHCEQCGDFDLCLTCYVSGRSCRHVGDYTWAELFRSEYCRSLIKAARARLGSYSASDIGRPKQKTLGAIALVAVEARRQSSERLCHLCRDSHPVWKGITCSQCSAFFCYRGLYRHFDINLLRFLRNEVPWVCPKCSQICNCRCCHFSHPYQSKDKPIRARIKPVDPRGRIAGFVDNVFDQKRGKRAVSITQIASSRSTLEHRGQKRPRLPNNDGHERSLHEAIHSSESVDPSQNRKSDIVADVEVPHSLPMRGSSTGSFNSKGQLRISDLVEDRSSPDKSFHRSPHVQTHISLSSTPDNTAHRYPHEPNNHNENIPNPIDDENIPSLERKLGALRQYADGLLELSLIDSHAKVLDKISSLEAQIERKRRQKAELLFSGLNRDFPDLADIAMEEARRRGI</sequence>
<evidence type="ECO:0000256" key="7">
    <source>
        <dbReference type="ARBA" id="ARBA00023242"/>
    </source>
</evidence>
<dbReference type="VEuPathDB" id="FungiDB:F9C07_2277843"/>
<evidence type="ECO:0000256" key="5">
    <source>
        <dbReference type="ARBA" id="ARBA00023015"/>
    </source>
</evidence>
<keyword evidence="6" id="KW-0804">Transcription</keyword>
<evidence type="ECO:0000313" key="12">
    <source>
        <dbReference type="Proteomes" id="UP000596276"/>
    </source>
</evidence>
<dbReference type="PROSITE" id="PS51184">
    <property type="entry name" value="JMJC"/>
    <property type="match status" value="1"/>
</dbReference>
<feature type="compositionally biased region" description="Polar residues" evidence="9">
    <location>
        <begin position="686"/>
        <end position="699"/>
    </location>
</feature>
<dbReference type="Gene3D" id="3.30.60.90">
    <property type="match status" value="1"/>
</dbReference>
<keyword evidence="3" id="KW-0863">Zinc-finger</keyword>
<dbReference type="AlphaFoldDB" id="A0A7U2MFD2"/>
<protein>
    <recommendedName>
        <fullName evidence="10">JmjC domain-containing protein</fullName>
    </recommendedName>
</protein>
<feature type="region of interest" description="Disordered" evidence="9">
    <location>
        <begin position="672"/>
        <end position="719"/>
    </location>
</feature>
<feature type="region of interest" description="Disordered" evidence="9">
    <location>
        <begin position="644"/>
        <end position="663"/>
    </location>
</feature>
<keyword evidence="8" id="KW-0175">Coiled coil</keyword>
<keyword evidence="4" id="KW-0862">Zinc</keyword>
<evidence type="ECO:0000256" key="6">
    <source>
        <dbReference type="ARBA" id="ARBA00023163"/>
    </source>
</evidence>
<feature type="coiled-coil region" evidence="8">
    <location>
        <begin position="750"/>
        <end position="777"/>
    </location>
</feature>
<feature type="compositionally biased region" description="Polar residues" evidence="9">
    <location>
        <begin position="653"/>
        <end position="663"/>
    </location>
</feature>
<dbReference type="InterPro" id="IPR043145">
    <property type="entry name" value="Znf_ZZ_sf"/>
</dbReference>
<evidence type="ECO:0000313" key="11">
    <source>
        <dbReference type="EMBL" id="QRD82626.1"/>
    </source>
</evidence>
<gene>
    <name evidence="11" type="ORF">F9C07_2277843</name>
</gene>
<name>A0A7U2MFD2_ASPFN</name>
<evidence type="ECO:0000256" key="9">
    <source>
        <dbReference type="SAM" id="MobiDB-lite"/>
    </source>
</evidence>
<proteinExistence type="predicted"/>
<keyword evidence="7" id="KW-0539">Nucleus</keyword>
<evidence type="ECO:0000256" key="1">
    <source>
        <dbReference type="ARBA" id="ARBA00004123"/>
    </source>
</evidence>
<dbReference type="EMBL" id="CP044622">
    <property type="protein sequence ID" value="QRD82626.1"/>
    <property type="molecule type" value="Genomic_DNA"/>
</dbReference>
<feature type="region of interest" description="Disordered" evidence="9">
    <location>
        <begin position="594"/>
        <end position="616"/>
    </location>
</feature>
<feature type="compositionally biased region" description="Basic and acidic residues" evidence="9">
    <location>
        <begin position="672"/>
        <end position="681"/>
    </location>
</feature>
<dbReference type="Pfam" id="PF10497">
    <property type="entry name" value="zf-4CXXC_R1"/>
    <property type="match status" value="1"/>
</dbReference>
<feature type="compositionally biased region" description="Basic and acidic residues" evidence="9">
    <location>
        <begin position="700"/>
        <end position="710"/>
    </location>
</feature>
<evidence type="ECO:0000256" key="3">
    <source>
        <dbReference type="ARBA" id="ARBA00022771"/>
    </source>
</evidence>
<dbReference type="CDD" id="cd02249">
    <property type="entry name" value="ZZ"/>
    <property type="match status" value="1"/>
</dbReference>
<dbReference type="Gene3D" id="2.60.120.650">
    <property type="entry name" value="Cupin"/>
    <property type="match status" value="1"/>
</dbReference>
<accession>A0A7U2MFD2</accession>
<organism evidence="11 12">
    <name type="scientific">Aspergillus flavus (strain ATCC 200026 / FGSC A1120 / IAM 13836 / NRRL 3357 / JCM 12722 / SRRC 167)</name>
    <dbReference type="NCBI Taxonomy" id="332952"/>
    <lineage>
        <taxon>Eukaryota</taxon>
        <taxon>Fungi</taxon>
        <taxon>Dikarya</taxon>
        <taxon>Ascomycota</taxon>
        <taxon>Pezizomycotina</taxon>
        <taxon>Eurotiomycetes</taxon>
        <taxon>Eurotiomycetidae</taxon>
        <taxon>Eurotiales</taxon>
        <taxon>Aspergillaceae</taxon>
        <taxon>Aspergillus</taxon>
        <taxon>Aspergillus subgen. Circumdati</taxon>
    </lineage>
</organism>
<evidence type="ECO:0000256" key="8">
    <source>
        <dbReference type="SAM" id="Coils"/>
    </source>
</evidence>
<evidence type="ECO:0000256" key="4">
    <source>
        <dbReference type="ARBA" id="ARBA00022833"/>
    </source>
</evidence>
<dbReference type="SUPFAM" id="SSF51197">
    <property type="entry name" value="Clavaminate synthase-like"/>
    <property type="match status" value="1"/>
</dbReference>
<dbReference type="PROSITE" id="PS01357">
    <property type="entry name" value="ZF_ZZ_1"/>
    <property type="match status" value="1"/>
</dbReference>
<evidence type="ECO:0000259" key="10">
    <source>
        <dbReference type="PROSITE" id="PS51184"/>
    </source>
</evidence>
<dbReference type="GO" id="GO:0005634">
    <property type="term" value="C:nucleus"/>
    <property type="evidence" value="ECO:0007669"/>
    <property type="project" value="UniProtKB-SubCell"/>
</dbReference>
<dbReference type="VEuPathDB" id="FungiDB:AFLA_000942"/>
<dbReference type="GO" id="GO:0008270">
    <property type="term" value="F:zinc ion binding"/>
    <property type="evidence" value="ECO:0007669"/>
    <property type="project" value="UniProtKB-KW"/>
</dbReference>
<reference evidence="12" key="1">
    <citation type="journal article" date="2021" name="G3 (Bethesda)">
        <title>Chromosome assembled and annotated genome sequence of Aspergillus flavus NRRL 3357.</title>
        <authorList>
            <person name="Skerker J.M."/>
            <person name="Pianalto K.M."/>
            <person name="Mondo S.J."/>
            <person name="Yang K."/>
            <person name="Arkin A.P."/>
            <person name="Keller N.P."/>
            <person name="Grigoriev I.V."/>
            <person name="Louise Glass N.L."/>
        </authorList>
    </citation>
    <scope>NUCLEOTIDE SEQUENCE [LARGE SCALE GENOMIC DNA]</scope>
    <source>
        <strain evidence="12">ATCC 200026 / FGSC A1120 / IAM 13836 / NRRL 3357 / JCM 12722 / SRRC 167</strain>
    </source>
</reference>